<evidence type="ECO:0000313" key="2">
    <source>
        <dbReference type="Proteomes" id="UP000814140"/>
    </source>
</evidence>
<organism evidence="1 2">
    <name type="scientific">Artomyces pyxidatus</name>
    <dbReference type="NCBI Taxonomy" id="48021"/>
    <lineage>
        <taxon>Eukaryota</taxon>
        <taxon>Fungi</taxon>
        <taxon>Dikarya</taxon>
        <taxon>Basidiomycota</taxon>
        <taxon>Agaricomycotina</taxon>
        <taxon>Agaricomycetes</taxon>
        <taxon>Russulales</taxon>
        <taxon>Auriscalpiaceae</taxon>
        <taxon>Artomyces</taxon>
    </lineage>
</organism>
<accession>A0ACB8SI95</accession>
<dbReference type="Proteomes" id="UP000814140">
    <property type="component" value="Unassembled WGS sequence"/>
</dbReference>
<sequence length="424" mass="44153">MTSELAHLPKTTVQHDFCTVLSDIYSGAVPAEDIWLSVYKQDEPSVHGKISARLHDTDRNRVVLLGSKGVQLEKDDQFKYIASCPALGVASSSIVVPSEEFADPLHSKEQLPYQISSFAVSSSSAAEPALIATGLSDGTLSIYERPACPAVETIAYYAPGPSHTLKAAASSKVHKSTITAMHFVTSATLDPLLASAGADFTIHLTPISASLSSLKPTKSLTGHTRGITALQPFALAPSALLSASTDGTVRLFDMYAGALAGTWNTTGNSPAYALVDDGGLAWAALADGSAEAFDVRTPGVPVARLETGARAALSAVDVSLGGAELVVGSSDGVVSLFDVRGGTGGPRKRWRRGEAGVSGAMFVEGGRIAVAGEDGLPYVVDVSEGVSVQEELVFWNVEAVRCLHVLGDGVWIAGDGGVVRRYEI</sequence>
<comment type="caution">
    <text evidence="1">The sequence shown here is derived from an EMBL/GenBank/DDBJ whole genome shotgun (WGS) entry which is preliminary data.</text>
</comment>
<reference evidence="1" key="1">
    <citation type="submission" date="2021-03" db="EMBL/GenBank/DDBJ databases">
        <authorList>
            <consortium name="DOE Joint Genome Institute"/>
            <person name="Ahrendt S."/>
            <person name="Looney B.P."/>
            <person name="Miyauchi S."/>
            <person name="Morin E."/>
            <person name="Drula E."/>
            <person name="Courty P.E."/>
            <person name="Chicoki N."/>
            <person name="Fauchery L."/>
            <person name="Kohler A."/>
            <person name="Kuo A."/>
            <person name="Labutti K."/>
            <person name="Pangilinan J."/>
            <person name="Lipzen A."/>
            <person name="Riley R."/>
            <person name="Andreopoulos W."/>
            <person name="He G."/>
            <person name="Johnson J."/>
            <person name="Barry K.W."/>
            <person name="Grigoriev I.V."/>
            <person name="Nagy L."/>
            <person name="Hibbett D."/>
            <person name="Henrissat B."/>
            <person name="Matheny P.B."/>
            <person name="Labbe J."/>
            <person name="Martin F."/>
        </authorList>
    </citation>
    <scope>NUCLEOTIDE SEQUENCE</scope>
    <source>
        <strain evidence="1">HHB10654</strain>
    </source>
</reference>
<protein>
    <submittedName>
        <fullName evidence="1">WD40 repeat-like protein</fullName>
    </submittedName>
</protein>
<name>A0ACB8SI95_9AGAM</name>
<proteinExistence type="predicted"/>
<keyword evidence="2" id="KW-1185">Reference proteome</keyword>
<evidence type="ECO:0000313" key="1">
    <source>
        <dbReference type="EMBL" id="KAI0056254.1"/>
    </source>
</evidence>
<reference evidence="1" key="2">
    <citation type="journal article" date="2022" name="New Phytol.">
        <title>Evolutionary transition to the ectomycorrhizal habit in the genomes of a hyperdiverse lineage of mushroom-forming fungi.</title>
        <authorList>
            <person name="Looney B."/>
            <person name="Miyauchi S."/>
            <person name="Morin E."/>
            <person name="Drula E."/>
            <person name="Courty P.E."/>
            <person name="Kohler A."/>
            <person name="Kuo A."/>
            <person name="LaButti K."/>
            <person name="Pangilinan J."/>
            <person name="Lipzen A."/>
            <person name="Riley R."/>
            <person name="Andreopoulos W."/>
            <person name="He G."/>
            <person name="Johnson J."/>
            <person name="Nolan M."/>
            <person name="Tritt A."/>
            <person name="Barry K.W."/>
            <person name="Grigoriev I.V."/>
            <person name="Nagy L.G."/>
            <person name="Hibbett D."/>
            <person name="Henrissat B."/>
            <person name="Matheny P.B."/>
            <person name="Labbe J."/>
            <person name="Martin F.M."/>
        </authorList>
    </citation>
    <scope>NUCLEOTIDE SEQUENCE</scope>
    <source>
        <strain evidence="1">HHB10654</strain>
    </source>
</reference>
<dbReference type="EMBL" id="MU277268">
    <property type="protein sequence ID" value="KAI0056254.1"/>
    <property type="molecule type" value="Genomic_DNA"/>
</dbReference>
<gene>
    <name evidence="1" type="ORF">BV25DRAFT_1832489</name>
</gene>